<dbReference type="Proteomes" id="UP000466396">
    <property type="component" value="Chromosome"/>
</dbReference>
<evidence type="ECO:0000313" key="2">
    <source>
        <dbReference type="Proteomes" id="UP000466396"/>
    </source>
</evidence>
<name>A0A7I7NMW1_9MYCO</name>
<accession>A0A7I7NMW1</accession>
<gene>
    <name evidence="1" type="ORF">MLAC_32800</name>
</gene>
<dbReference type="AlphaFoldDB" id="A0A7I7NMW1"/>
<protein>
    <submittedName>
        <fullName evidence="1">Uncharacterized protein</fullName>
    </submittedName>
</protein>
<organism evidence="1 2">
    <name type="scientific">Mycobacterium lacus</name>
    <dbReference type="NCBI Taxonomy" id="169765"/>
    <lineage>
        <taxon>Bacteria</taxon>
        <taxon>Bacillati</taxon>
        <taxon>Actinomycetota</taxon>
        <taxon>Actinomycetes</taxon>
        <taxon>Mycobacteriales</taxon>
        <taxon>Mycobacteriaceae</taxon>
        <taxon>Mycobacterium</taxon>
    </lineage>
</organism>
<evidence type="ECO:0000313" key="1">
    <source>
        <dbReference type="EMBL" id="BBX97986.1"/>
    </source>
</evidence>
<proteinExistence type="predicted"/>
<keyword evidence="2" id="KW-1185">Reference proteome</keyword>
<dbReference type="EMBL" id="AP022581">
    <property type="protein sequence ID" value="BBX97986.1"/>
    <property type="molecule type" value="Genomic_DNA"/>
</dbReference>
<dbReference type="KEGG" id="mlj:MLAC_32800"/>
<sequence>MKYLIRIVSALARNDEAGALSPVHRNRPQSRQYRPKRYSFLEDSSTARAMERL</sequence>
<reference evidence="1 2" key="1">
    <citation type="journal article" date="2019" name="Emerg. Microbes Infect.">
        <title>Comprehensive subspecies identification of 175 nontuberculous mycobacteria species based on 7547 genomic profiles.</title>
        <authorList>
            <person name="Matsumoto Y."/>
            <person name="Kinjo T."/>
            <person name="Motooka D."/>
            <person name="Nabeya D."/>
            <person name="Jung N."/>
            <person name="Uechi K."/>
            <person name="Horii T."/>
            <person name="Iida T."/>
            <person name="Fujita J."/>
            <person name="Nakamura S."/>
        </authorList>
    </citation>
    <scope>NUCLEOTIDE SEQUENCE [LARGE SCALE GENOMIC DNA]</scope>
    <source>
        <strain evidence="1 2">JCM 15657</strain>
    </source>
</reference>
<dbReference type="RefSeq" id="WP_163745537.1">
    <property type="nucleotide sequence ID" value="NZ_AP022581.1"/>
</dbReference>